<dbReference type="PROSITE" id="PS51272">
    <property type="entry name" value="SLH"/>
    <property type="match status" value="3"/>
</dbReference>
<dbReference type="InterPro" id="IPR001119">
    <property type="entry name" value="SLH_dom"/>
</dbReference>
<feature type="region of interest" description="Disordered" evidence="2">
    <location>
        <begin position="542"/>
        <end position="564"/>
    </location>
</feature>
<dbReference type="Proteomes" id="UP000050668">
    <property type="component" value="Unassembled WGS sequence"/>
</dbReference>
<keyword evidence="5" id="KW-1185">Reference proteome</keyword>
<keyword evidence="1" id="KW-0732">Signal</keyword>
<feature type="domain" description="SLH" evidence="3">
    <location>
        <begin position="161"/>
        <end position="221"/>
    </location>
</feature>
<protein>
    <submittedName>
        <fullName evidence="4">S-layer protein</fullName>
    </submittedName>
</protein>
<dbReference type="EMBL" id="LGRV01000009">
    <property type="protein sequence ID" value="KOS66222.1"/>
    <property type="molecule type" value="Genomic_DNA"/>
</dbReference>
<dbReference type="Pfam" id="PF00395">
    <property type="entry name" value="SLH"/>
    <property type="match status" value="3"/>
</dbReference>
<dbReference type="InterPro" id="IPR014755">
    <property type="entry name" value="Cu-Rt/internalin_Ig-like"/>
</dbReference>
<name>A0ABR5JW94_9BACI</name>
<dbReference type="Gene3D" id="2.60.40.1220">
    <property type="match status" value="1"/>
</dbReference>
<feature type="domain" description="SLH" evidence="3">
    <location>
        <begin position="97"/>
        <end position="160"/>
    </location>
</feature>
<proteinExistence type="predicted"/>
<accession>A0ABR5JW94</accession>
<feature type="compositionally biased region" description="Polar residues" evidence="2">
    <location>
        <begin position="372"/>
        <end position="387"/>
    </location>
</feature>
<evidence type="ECO:0000313" key="4">
    <source>
        <dbReference type="EMBL" id="KOS66222.1"/>
    </source>
</evidence>
<feature type="compositionally biased region" description="Basic and acidic residues" evidence="2">
    <location>
        <begin position="546"/>
        <end position="564"/>
    </location>
</feature>
<evidence type="ECO:0000256" key="2">
    <source>
        <dbReference type="SAM" id="MobiDB-lite"/>
    </source>
</evidence>
<comment type="caution">
    <text evidence="4">The sequence shown here is derived from an EMBL/GenBank/DDBJ whole genome shotgun (WGS) entry which is preliminary data.</text>
</comment>
<evidence type="ECO:0000259" key="3">
    <source>
        <dbReference type="PROSITE" id="PS51272"/>
    </source>
</evidence>
<feature type="domain" description="SLH" evidence="3">
    <location>
        <begin position="36"/>
        <end position="95"/>
    </location>
</feature>
<gene>
    <name evidence="4" type="ORF">AEA09_19315</name>
</gene>
<evidence type="ECO:0000256" key="1">
    <source>
        <dbReference type="ARBA" id="ARBA00022729"/>
    </source>
</evidence>
<evidence type="ECO:0000313" key="5">
    <source>
        <dbReference type="Proteomes" id="UP000050668"/>
    </source>
</evidence>
<dbReference type="InterPro" id="IPR051465">
    <property type="entry name" value="Cell_Envelope_Struct_Comp"/>
</dbReference>
<sequence length="1451" mass="159602">MDKTKIQKVNKALIATVFATSGIAVVVPPPQKALAATSPFLDITPYSSHYDNILNLYKQGAIGGYPDKTFRPNQNVTRGQAAKMLATVLNLSLKNLDNPYFTDVPASNEYYKYIAALENAGIMSGYSNGTFMPNEIITRGQLSKMLVLGFKFEVSSSYNHNFKDVNSQTSNAAFIQTLVDLKITEGTTPVTFSPYNAVTRGQIASFIVRAQDKKENVTSYKITSIEDDVVYINAVPYTVPSSLANIFNEDNEEVLKGAVIEGTFTGGNLSYVSKLTLNASGTYTNYLELNGSNSSFGASIVVNGNYIRFADVNLTGTVFINETVRPPLNLNQNVSAGNSLRSIGRIASINSAFINWSNPDQPADKPSKEDSSNGLQNWTNENKNPGSTDVPKKDDPFVNWSKDRLVMKNVEKYVEFYNSSTPHLIVSQNATRIETNRTLPRVDIRGDVREFEIIGNITILNLNTETKLTIYGESNIYRINKYSYTDLELYFDGRVGILYIDNSYGWVDIGDYTYIDRVILPKDEGPNNIFDDFLEDKDNIGGITDPDGKPIDPDDLENQKPADKTKPLVSITNLELLSGSDISFDFTSTEVGTYYYIIREKDADPPTKSEMVNRVSSDNVASGTGSAVVGKNTVKVSNLGEKKEYVLYVMVVDGAKNVSDLANKSFQMKDGSPPAVKSLTVLPLHGGKRAEMKFVASEPGEYYYVVRPKTSAPDPTTKDIIANPTDKGEAKSGELAITEMLKDLTADTTYQVYVVMKDKSGNLSIDPPISKEFTTTAPDNEHPYVADVKLSPAGKENQFYLNVSEALDPETARNVQNYDLSGTVIVNTSGQQRIKPSAVEYKEGDKKVLLTIPSETGFVLGDTLRATVLPGVKDLADNEFVSTATVTGGSPVQNYAEYTHTKHDMPVITIENVIGKPDASDGFNSVEVEFKPNKAGTYYYMVLPDTVVDDGVTKTFQEYIKDKGITERDFVNEFATDSSLHSGYFKIGGKEIYIESGFGPADLEDKTKKFPIKIPKDKLNPFLSYSVYMVLKDRGGEISKIVSKEIVGDMKAPLIRDLVLKPMKNDDTKAEISFHTDETTKLHYWFVPKTIKDASGKDIPNPDANRLIDTPAQRKELEAKLKTSPSVTKSGKGEFALAEAKGATLTPHTDYVVYLGAEDTYGNISVYKANTAGDNHDETPAGWMKQDFYSDGTAPRVEDPIFKRIDGKTFEVTFSEAVGDPSSPGSIITNGKFFDLTNLDGTTATLPSYTWAWDSAAATTDTWKPRKMIITFATEVNKNFALTVNAKVTDKGSATIAGTGISFADGKPTATYIYRPLTTAIESAQLKDPIEINSMGNRSKNIRVTFDFVFSDPSIVSGEMVDYYYKTYTKSYDLQTPNPVDNVTIEEIVVPDVGYALTSLNHGNGKAKFSDGRIVADITHNTAPFIVGDHIIIVIVDKYGNKYKVRGKVSQ</sequence>
<feature type="compositionally biased region" description="Basic and acidic residues" evidence="2">
    <location>
        <begin position="362"/>
        <end position="371"/>
    </location>
</feature>
<organism evidence="4 5">
    <name type="scientific">Lysinibacillus contaminans</name>
    <dbReference type="NCBI Taxonomy" id="1293441"/>
    <lineage>
        <taxon>Bacteria</taxon>
        <taxon>Bacillati</taxon>
        <taxon>Bacillota</taxon>
        <taxon>Bacilli</taxon>
        <taxon>Bacillales</taxon>
        <taxon>Bacillaceae</taxon>
        <taxon>Lysinibacillus</taxon>
    </lineage>
</organism>
<dbReference type="PANTHER" id="PTHR43308:SF5">
    <property type="entry name" value="S-LAYER PROTEIN _ PEPTIDOGLYCAN ENDO-BETA-N-ACETYLGLUCOSAMINIDASE"/>
    <property type="match status" value="1"/>
</dbReference>
<reference evidence="5" key="1">
    <citation type="submission" date="2015-07" db="EMBL/GenBank/DDBJ databases">
        <title>Fjat-14205 dsm 2895.</title>
        <authorList>
            <person name="Liu B."/>
            <person name="Wang J."/>
            <person name="Zhu Y."/>
            <person name="Liu G."/>
            <person name="Chen Q."/>
            <person name="Chen Z."/>
            <person name="Lan J."/>
            <person name="Che J."/>
            <person name="Ge C."/>
            <person name="Shi H."/>
            <person name="Pan Z."/>
            <person name="Liu X."/>
        </authorList>
    </citation>
    <scope>NUCLEOTIDE SEQUENCE [LARGE SCALE GENOMIC DNA]</scope>
    <source>
        <strain evidence="5">DSM 25560</strain>
    </source>
</reference>
<dbReference type="RefSeq" id="WP_053585591.1">
    <property type="nucleotide sequence ID" value="NZ_LGRV01000009.1"/>
</dbReference>
<feature type="region of interest" description="Disordered" evidence="2">
    <location>
        <begin position="357"/>
        <end position="395"/>
    </location>
</feature>
<dbReference type="PANTHER" id="PTHR43308">
    <property type="entry name" value="OUTER MEMBRANE PROTEIN ALPHA-RELATED"/>
    <property type="match status" value="1"/>
</dbReference>